<reference evidence="1 2" key="1">
    <citation type="journal article" date="2017" name="Curr. Biol.">
        <title>The Evolution of Venom by Co-option of Single-Copy Genes.</title>
        <authorList>
            <person name="Martinson E.O."/>
            <person name="Mrinalini"/>
            <person name="Kelkar Y.D."/>
            <person name="Chang C.H."/>
            <person name="Werren J.H."/>
        </authorList>
    </citation>
    <scope>NUCLEOTIDE SEQUENCE [LARGE SCALE GENOMIC DNA]</scope>
    <source>
        <strain evidence="1 2">Alberta</strain>
        <tissue evidence="1">Whole body</tissue>
    </source>
</reference>
<organism evidence="1 2">
    <name type="scientific">Trichomalopsis sarcophagae</name>
    <dbReference type="NCBI Taxonomy" id="543379"/>
    <lineage>
        <taxon>Eukaryota</taxon>
        <taxon>Metazoa</taxon>
        <taxon>Ecdysozoa</taxon>
        <taxon>Arthropoda</taxon>
        <taxon>Hexapoda</taxon>
        <taxon>Insecta</taxon>
        <taxon>Pterygota</taxon>
        <taxon>Neoptera</taxon>
        <taxon>Endopterygota</taxon>
        <taxon>Hymenoptera</taxon>
        <taxon>Apocrita</taxon>
        <taxon>Proctotrupomorpha</taxon>
        <taxon>Chalcidoidea</taxon>
        <taxon>Pteromalidae</taxon>
        <taxon>Pteromalinae</taxon>
        <taxon>Trichomalopsis</taxon>
    </lineage>
</organism>
<comment type="caution">
    <text evidence="1">The sequence shown here is derived from an EMBL/GenBank/DDBJ whole genome shotgun (WGS) entry which is preliminary data.</text>
</comment>
<sequence length="28" mass="3326">MDLSLYFSLWHLFVFKELSGVCYTKGQI</sequence>
<proteinExistence type="predicted"/>
<keyword evidence="2" id="KW-1185">Reference proteome</keyword>
<name>A0A232FC77_9HYME</name>
<protein>
    <submittedName>
        <fullName evidence="1">Uncharacterized protein</fullName>
    </submittedName>
</protein>
<dbReference type="AlphaFoldDB" id="A0A232FC77"/>
<evidence type="ECO:0000313" key="2">
    <source>
        <dbReference type="Proteomes" id="UP000215335"/>
    </source>
</evidence>
<dbReference type="EMBL" id="NNAY01000488">
    <property type="protein sequence ID" value="OXU28048.1"/>
    <property type="molecule type" value="Genomic_DNA"/>
</dbReference>
<accession>A0A232FC77</accession>
<dbReference type="Proteomes" id="UP000215335">
    <property type="component" value="Unassembled WGS sequence"/>
</dbReference>
<evidence type="ECO:0000313" key="1">
    <source>
        <dbReference type="EMBL" id="OXU28048.1"/>
    </source>
</evidence>
<gene>
    <name evidence="1" type="ORF">TSAR_013955</name>
</gene>